<dbReference type="GO" id="GO:0006298">
    <property type="term" value="P:mismatch repair"/>
    <property type="evidence" value="ECO:0007669"/>
    <property type="project" value="UniProtKB-UniRule"/>
</dbReference>
<evidence type="ECO:0000313" key="9">
    <source>
        <dbReference type="Proteomes" id="UP000184066"/>
    </source>
</evidence>
<gene>
    <name evidence="5" type="primary">mutL</name>
    <name evidence="8" type="ORF">SAMN05216200_10734</name>
</gene>
<dbReference type="InterPro" id="IPR042121">
    <property type="entry name" value="MutL_C_regsub"/>
</dbReference>
<dbReference type="InterPro" id="IPR013507">
    <property type="entry name" value="DNA_mismatch_S5_2-like"/>
</dbReference>
<dbReference type="SMART" id="SM00853">
    <property type="entry name" value="MutL_C"/>
    <property type="match status" value="1"/>
</dbReference>
<dbReference type="GO" id="GO:0140664">
    <property type="term" value="F:ATP-dependent DNA damage sensor activity"/>
    <property type="evidence" value="ECO:0007669"/>
    <property type="project" value="InterPro"/>
</dbReference>
<protein>
    <recommendedName>
        <fullName evidence="2 5">DNA mismatch repair protein MutL</fullName>
    </recommendedName>
</protein>
<dbReference type="GO" id="GO:0032300">
    <property type="term" value="C:mismatch repair complex"/>
    <property type="evidence" value="ECO:0007669"/>
    <property type="project" value="InterPro"/>
</dbReference>
<dbReference type="SMART" id="SM01340">
    <property type="entry name" value="DNA_mis_repair"/>
    <property type="match status" value="1"/>
</dbReference>
<feature type="domain" description="MutL C-terminal dimerisation" evidence="6">
    <location>
        <begin position="445"/>
        <end position="588"/>
    </location>
</feature>
<keyword evidence="4 5" id="KW-0234">DNA repair</keyword>
<dbReference type="CDD" id="cd03482">
    <property type="entry name" value="MutL_Trans_MutL"/>
    <property type="match status" value="1"/>
</dbReference>
<dbReference type="RefSeq" id="WP_072747669.1">
    <property type="nucleotide sequence ID" value="NZ_FOHL01000007.1"/>
</dbReference>
<evidence type="ECO:0000256" key="1">
    <source>
        <dbReference type="ARBA" id="ARBA00006082"/>
    </source>
</evidence>
<dbReference type="PANTHER" id="PTHR10073">
    <property type="entry name" value="DNA MISMATCH REPAIR PROTEIN MLH, PMS, MUTL"/>
    <property type="match status" value="1"/>
</dbReference>
<comment type="function">
    <text evidence="5">This protein is involved in the repair of mismatches in DNA. It is required for dam-dependent methyl-directed DNA mismatch repair. May act as a 'molecular matchmaker', a protein that promotes the formation of a stable complex between two or more DNA-binding proteins in an ATP-dependent manner without itself being part of a final effector complex.</text>
</comment>
<dbReference type="InterPro" id="IPR037198">
    <property type="entry name" value="MutL_C_sf"/>
</dbReference>
<evidence type="ECO:0000313" key="8">
    <source>
        <dbReference type="EMBL" id="SHN70840.1"/>
    </source>
</evidence>
<dbReference type="InterPro" id="IPR014762">
    <property type="entry name" value="DNA_mismatch_repair_CS"/>
</dbReference>
<organism evidence="8 9">
    <name type="scientific">Oceanicella actignis</name>
    <dbReference type="NCBI Taxonomy" id="1189325"/>
    <lineage>
        <taxon>Bacteria</taxon>
        <taxon>Pseudomonadati</taxon>
        <taxon>Pseudomonadota</taxon>
        <taxon>Alphaproteobacteria</taxon>
        <taxon>Rhodobacterales</taxon>
        <taxon>Paracoccaceae</taxon>
        <taxon>Oceanicella</taxon>
    </lineage>
</organism>
<comment type="similarity">
    <text evidence="1 5">Belongs to the DNA mismatch repair MutL/HexB family.</text>
</comment>
<dbReference type="Proteomes" id="UP000184066">
    <property type="component" value="Unassembled WGS sequence"/>
</dbReference>
<dbReference type="InterPro" id="IPR020568">
    <property type="entry name" value="Ribosomal_Su5_D2-typ_SF"/>
</dbReference>
<dbReference type="Pfam" id="PF01119">
    <property type="entry name" value="DNA_mis_repair"/>
    <property type="match status" value="1"/>
</dbReference>
<dbReference type="Gene3D" id="3.30.230.10">
    <property type="match status" value="1"/>
</dbReference>
<dbReference type="Gene3D" id="3.30.1540.20">
    <property type="entry name" value="MutL, C-terminal domain, dimerisation subdomain"/>
    <property type="match status" value="1"/>
</dbReference>
<dbReference type="InterPro" id="IPR038973">
    <property type="entry name" value="MutL/Mlh/Pms-like"/>
</dbReference>
<dbReference type="SUPFAM" id="SSF118116">
    <property type="entry name" value="DNA mismatch repair protein MutL"/>
    <property type="match status" value="1"/>
</dbReference>
<dbReference type="EMBL" id="FRDL01000007">
    <property type="protein sequence ID" value="SHN70840.1"/>
    <property type="molecule type" value="Genomic_DNA"/>
</dbReference>
<dbReference type="InterPro" id="IPR042120">
    <property type="entry name" value="MutL_C_dimsub"/>
</dbReference>
<evidence type="ECO:0000256" key="2">
    <source>
        <dbReference type="ARBA" id="ARBA00021975"/>
    </source>
</evidence>
<evidence type="ECO:0000256" key="5">
    <source>
        <dbReference type="HAMAP-Rule" id="MF_00149"/>
    </source>
</evidence>
<dbReference type="InterPro" id="IPR020667">
    <property type="entry name" value="DNA_mismatch_repair_MutL"/>
</dbReference>
<evidence type="ECO:0000256" key="3">
    <source>
        <dbReference type="ARBA" id="ARBA00022763"/>
    </source>
</evidence>
<dbReference type="Gene3D" id="3.30.1370.100">
    <property type="entry name" value="MutL, C-terminal domain, regulatory subdomain"/>
    <property type="match status" value="1"/>
</dbReference>
<keyword evidence="9" id="KW-1185">Reference proteome</keyword>
<dbReference type="HAMAP" id="MF_00149">
    <property type="entry name" value="DNA_mis_repair"/>
    <property type="match status" value="1"/>
</dbReference>
<dbReference type="GO" id="GO:0030983">
    <property type="term" value="F:mismatched DNA binding"/>
    <property type="evidence" value="ECO:0007669"/>
    <property type="project" value="InterPro"/>
</dbReference>
<dbReference type="NCBIfam" id="NF000953">
    <property type="entry name" value="PRK00095.2-4"/>
    <property type="match status" value="1"/>
</dbReference>
<dbReference type="PROSITE" id="PS00058">
    <property type="entry name" value="DNA_MISMATCH_REPAIR_1"/>
    <property type="match status" value="1"/>
</dbReference>
<dbReference type="CDD" id="cd16926">
    <property type="entry name" value="HATPase_MutL-MLH-PMS-like"/>
    <property type="match status" value="1"/>
</dbReference>
<dbReference type="FunFam" id="3.30.565.10:FF:000003">
    <property type="entry name" value="DNA mismatch repair endonuclease MutL"/>
    <property type="match status" value="1"/>
</dbReference>
<dbReference type="InterPro" id="IPR014790">
    <property type="entry name" value="MutL_C"/>
</dbReference>
<reference evidence="8 9" key="1">
    <citation type="submission" date="2016-12" db="EMBL/GenBank/DDBJ databases">
        <authorList>
            <person name="Song W.-J."/>
            <person name="Kurnit D.M."/>
        </authorList>
    </citation>
    <scope>NUCLEOTIDE SEQUENCE [LARGE SCALE GENOMIC DNA]</scope>
    <source>
        <strain evidence="8 9">CGMCC 1.10808</strain>
    </source>
</reference>
<sequence>MNAPSHNIMPRRRIRLLDEAAQNRIAAGEVVERPASAVKELVENALDAGARRIEVSVADGGKTLIRVHDDGHGIAQDELALALERHATSKIDGSDLLNISSFGFRGEALPSIGAVARLTLTSRAAGADEAWRIVCVAGEIGRPQPAAHPPGTTVEVRDLFFATPARLKFLRTDRAELQAISETVKKLAMAAPEVGFTLRAAGPEQEGRLMFRADPEQGDLFDARLARLSQVLGAEFAQNALPIEAEREGLRLTGFAALPTFSRGSAAAQHLFVNGRPVRDKLLAGALRAAYSDLLGRDRHPAAVLFLDCPPERVDVNVHPAKTEVRFREPGVARGLIVSALRHALAEAGRRSSTTISTAALGAFRPETGAPHPAYQGDYARPRPSAGLLARAWQAQAPAAQGDAAAAFAEAPAAFAQETAPGWSARVEPPAPDAEAAEDLPLGVARAQFHENYILAQTRNGIVIVDQHAAHERLVYERLKRQMAERAVPRQALLIPEVVELSPEDAERVLDAAEQLAEAGLAVEPFGPGAVCVRETPAALGQVDARALVRDVADELAEMGDARAVRARIDAVLSRMACHGSVRSGRRLTGEEMNALLREMEATPHSDQCNHGRPTWVALSLADIEKLFGRR</sequence>
<dbReference type="InterPro" id="IPR036890">
    <property type="entry name" value="HATPase_C_sf"/>
</dbReference>
<dbReference type="GO" id="GO:0016887">
    <property type="term" value="F:ATP hydrolysis activity"/>
    <property type="evidence" value="ECO:0007669"/>
    <property type="project" value="InterPro"/>
</dbReference>
<dbReference type="InterPro" id="IPR002099">
    <property type="entry name" value="MutL/Mlh/PMS"/>
</dbReference>
<dbReference type="GO" id="GO:0005524">
    <property type="term" value="F:ATP binding"/>
    <property type="evidence" value="ECO:0007669"/>
    <property type="project" value="InterPro"/>
</dbReference>
<proteinExistence type="inferred from homology"/>
<dbReference type="InterPro" id="IPR014721">
    <property type="entry name" value="Ribsml_uS5_D2-typ_fold_subgr"/>
</dbReference>
<dbReference type="Pfam" id="PF08676">
    <property type="entry name" value="MutL_C"/>
    <property type="match status" value="1"/>
</dbReference>
<evidence type="ECO:0000256" key="4">
    <source>
        <dbReference type="ARBA" id="ARBA00023204"/>
    </source>
</evidence>
<dbReference type="PANTHER" id="PTHR10073:SF12">
    <property type="entry name" value="DNA MISMATCH REPAIR PROTEIN MLH1"/>
    <property type="match status" value="1"/>
</dbReference>
<dbReference type="Pfam" id="PF13589">
    <property type="entry name" value="HATPase_c_3"/>
    <property type="match status" value="1"/>
</dbReference>
<dbReference type="SUPFAM" id="SSF54211">
    <property type="entry name" value="Ribosomal protein S5 domain 2-like"/>
    <property type="match status" value="1"/>
</dbReference>
<name>A0A1M7TJE6_9RHOB</name>
<dbReference type="OrthoDB" id="9763467at2"/>
<dbReference type="STRING" id="1189325.SAMN04488119_10735"/>
<keyword evidence="3 5" id="KW-0227">DNA damage</keyword>
<accession>A0A1M7TJE6</accession>
<dbReference type="Gene3D" id="3.30.565.10">
    <property type="entry name" value="Histidine kinase-like ATPase, C-terminal domain"/>
    <property type="match status" value="1"/>
</dbReference>
<dbReference type="NCBIfam" id="TIGR00585">
    <property type="entry name" value="mutl"/>
    <property type="match status" value="1"/>
</dbReference>
<feature type="domain" description="DNA mismatch repair protein S5" evidence="7">
    <location>
        <begin position="228"/>
        <end position="346"/>
    </location>
</feature>
<dbReference type="AlphaFoldDB" id="A0A1M7TJE6"/>
<dbReference type="SUPFAM" id="SSF55874">
    <property type="entry name" value="ATPase domain of HSP90 chaperone/DNA topoisomerase II/histidine kinase"/>
    <property type="match status" value="1"/>
</dbReference>
<evidence type="ECO:0000259" key="7">
    <source>
        <dbReference type="SMART" id="SM01340"/>
    </source>
</evidence>
<evidence type="ECO:0000259" key="6">
    <source>
        <dbReference type="SMART" id="SM00853"/>
    </source>
</evidence>